<evidence type="ECO:0000256" key="3">
    <source>
        <dbReference type="ARBA" id="ARBA00022723"/>
    </source>
</evidence>
<feature type="domain" description="Nudix hydrolase" evidence="7">
    <location>
        <begin position="21"/>
        <end position="160"/>
    </location>
</feature>
<accession>A0ABP9N1S3</accession>
<gene>
    <name evidence="8" type="ORF">GCM10023211_03990</name>
</gene>
<comment type="cofactor">
    <cofactor evidence="1">
        <name>Mn(2+)</name>
        <dbReference type="ChEBI" id="CHEBI:29035"/>
    </cofactor>
</comment>
<dbReference type="InterPro" id="IPR000086">
    <property type="entry name" value="NUDIX_hydrolase_dom"/>
</dbReference>
<evidence type="ECO:0000256" key="5">
    <source>
        <dbReference type="ARBA" id="ARBA00022842"/>
    </source>
</evidence>
<dbReference type="InterPro" id="IPR045121">
    <property type="entry name" value="CoAse"/>
</dbReference>
<proteinExistence type="predicted"/>
<dbReference type="InterPro" id="IPR015797">
    <property type="entry name" value="NUDIX_hydrolase-like_dom_sf"/>
</dbReference>
<keyword evidence="4" id="KW-0378">Hydrolase</keyword>
<dbReference type="Pfam" id="PF00293">
    <property type="entry name" value="NUDIX"/>
    <property type="match status" value="1"/>
</dbReference>
<dbReference type="PROSITE" id="PS51462">
    <property type="entry name" value="NUDIX"/>
    <property type="match status" value="1"/>
</dbReference>
<comment type="cofactor">
    <cofactor evidence="2">
        <name>Mg(2+)</name>
        <dbReference type="ChEBI" id="CHEBI:18420"/>
    </cofactor>
</comment>
<keyword evidence="5" id="KW-0460">Magnesium</keyword>
<protein>
    <submittedName>
        <fullName evidence="8">CoA pyrophosphatase</fullName>
    </submittedName>
</protein>
<dbReference type="CDD" id="cd03426">
    <property type="entry name" value="NUDIX_CoAse_Nudt7"/>
    <property type="match status" value="1"/>
</dbReference>
<dbReference type="PANTHER" id="PTHR12992">
    <property type="entry name" value="NUDIX HYDROLASE"/>
    <property type="match status" value="1"/>
</dbReference>
<evidence type="ECO:0000256" key="2">
    <source>
        <dbReference type="ARBA" id="ARBA00001946"/>
    </source>
</evidence>
<evidence type="ECO:0000256" key="1">
    <source>
        <dbReference type="ARBA" id="ARBA00001936"/>
    </source>
</evidence>
<name>A0ABP9N1S3_9GAMM</name>
<organism evidence="8 9">
    <name type="scientific">Orbus sasakiae</name>
    <dbReference type="NCBI Taxonomy" id="1078475"/>
    <lineage>
        <taxon>Bacteria</taxon>
        <taxon>Pseudomonadati</taxon>
        <taxon>Pseudomonadota</taxon>
        <taxon>Gammaproteobacteria</taxon>
        <taxon>Orbales</taxon>
        <taxon>Orbaceae</taxon>
        <taxon>Orbus</taxon>
    </lineage>
</organism>
<keyword evidence="3" id="KW-0479">Metal-binding</keyword>
<reference evidence="9" key="1">
    <citation type="journal article" date="2019" name="Int. J. Syst. Evol. Microbiol.">
        <title>The Global Catalogue of Microorganisms (GCM) 10K type strain sequencing project: providing services to taxonomists for standard genome sequencing and annotation.</title>
        <authorList>
            <consortium name="The Broad Institute Genomics Platform"/>
            <consortium name="The Broad Institute Genome Sequencing Center for Infectious Disease"/>
            <person name="Wu L."/>
            <person name="Ma J."/>
        </authorList>
    </citation>
    <scope>NUCLEOTIDE SEQUENCE [LARGE SCALE GENOMIC DNA]</scope>
    <source>
        <strain evidence="9">JCM 18050</strain>
    </source>
</reference>
<keyword evidence="9" id="KW-1185">Reference proteome</keyword>
<dbReference type="Proteomes" id="UP001500171">
    <property type="component" value="Unassembled WGS sequence"/>
</dbReference>
<evidence type="ECO:0000313" key="9">
    <source>
        <dbReference type="Proteomes" id="UP001500171"/>
    </source>
</evidence>
<comment type="caution">
    <text evidence="8">The sequence shown here is derived from an EMBL/GenBank/DDBJ whole genome shotgun (WGS) entry which is preliminary data.</text>
</comment>
<sequence>MITTEYIFNKIENQIKKYNIADKAAVLIPIVRNHDGQLCLLFEVRSSTLKWQPGDICFPGGKMEVSDHTAINTALRETEEELGIEKDKIKVYGQLPSFLSAIGLKIYPVVGECLSTHFKLNEAEVADTFMVPINWFISNPPLKATMEVAHKPAHDFPFELIPKRSKDWQKRSQHDVYFYHYQHHVIWGLTAQIIQRFLTTIE</sequence>
<dbReference type="PANTHER" id="PTHR12992:SF11">
    <property type="entry name" value="MITOCHONDRIAL COENZYME A DIPHOSPHATASE NUDT8"/>
    <property type="match status" value="1"/>
</dbReference>
<dbReference type="RefSeq" id="WP_345488285.1">
    <property type="nucleotide sequence ID" value="NZ_BAABHY010000001.1"/>
</dbReference>
<evidence type="ECO:0000313" key="8">
    <source>
        <dbReference type="EMBL" id="GAA5105319.1"/>
    </source>
</evidence>
<dbReference type="EMBL" id="BAABHY010000001">
    <property type="protein sequence ID" value="GAA5105319.1"/>
    <property type="molecule type" value="Genomic_DNA"/>
</dbReference>
<evidence type="ECO:0000256" key="4">
    <source>
        <dbReference type="ARBA" id="ARBA00022801"/>
    </source>
</evidence>
<keyword evidence="6" id="KW-0464">Manganese</keyword>
<dbReference type="SUPFAM" id="SSF55811">
    <property type="entry name" value="Nudix"/>
    <property type="match status" value="1"/>
</dbReference>
<dbReference type="Gene3D" id="3.90.79.10">
    <property type="entry name" value="Nucleoside Triphosphate Pyrophosphohydrolase"/>
    <property type="match status" value="1"/>
</dbReference>
<evidence type="ECO:0000259" key="7">
    <source>
        <dbReference type="PROSITE" id="PS51462"/>
    </source>
</evidence>
<evidence type="ECO:0000256" key="6">
    <source>
        <dbReference type="ARBA" id="ARBA00023211"/>
    </source>
</evidence>